<dbReference type="Gene3D" id="2.30.40.10">
    <property type="entry name" value="Urease, subunit C, domain 1"/>
    <property type="match status" value="1"/>
</dbReference>
<keyword evidence="3" id="KW-1185">Reference proteome</keyword>
<sequence length="389" mass="42438">MKTLIKSNALIDGANREPIVNGCMLIEDGVIKAVGKEEDFGSLDEVKVEDLTDYYLMPGLINSHTHLSVVPGLGDQLGQLRLPGERNILRSMPNIKKDLASGVTTMRIMGEEHFIDVEIKKAIQEGLIEGPRLLVSGRGIVASNGHGAALTLSDGEEEVRKHVRENLAKGADQIKLFVTGGVSSSGKGLDFCGYTAKEVAAAVEEADRMGTYCAAHAHGGKGVDLCIQEGVRTIEHGALVTEKQVEKMIRRNMWIIGTFSILFHPEGIEKSDFSDPSIKEKVLRARETEAEVFDMVLKSGVNLALGTDSMHGQMSYEAKCLTRFGANNWKTIQAITKHAAEACQVEDLVGTLEVGKLGDFIALEENPLENIEALEKVKEVYKEGRRILK</sequence>
<evidence type="ECO:0000259" key="1">
    <source>
        <dbReference type="Pfam" id="PF01979"/>
    </source>
</evidence>
<dbReference type="PANTHER" id="PTHR43135">
    <property type="entry name" value="ALPHA-D-RIBOSE 1-METHYLPHOSPHONATE 5-TRIPHOSPHATE DIPHOSPHATASE"/>
    <property type="match status" value="1"/>
</dbReference>
<dbReference type="RefSeq" id="WP_390361394.1">
    <property type="nucleotide sequence ID" value="NZ_JBHTKJ010000019.1"/>
</dbReference>
<dbReference type="Gene3D" id="3.20.20.140">
    <property type="entry name" value="Metal-dependent hydrolases"/>
    <property type="match status" value="1"/>
</dbReference>
<dbReference type="InterPro" id="IPR032466">
    <property type="entry name" value="Metal_Hydrolase"/>
</dbReference>
<protein>
    <submittedName>
        <fullName evidence="2">Amidohydrolase family protein</fullName>
    </submittedName>
</protein>
<evidence type="ECO:0000313" key="3">
    <source>
        <dbReference type="Proteomes" id="UP001597040"/>
    </source>
</evidence>
<comment type="caution">
    <text evidence="2">The sequence shown here is derived from an EMBL/GenBank/DDBJ whole genome shotgun (WGS) entry which is preliminary data.</text>
</comment>
<proteinExistence type="predicted"/>
<dbReference type="CDD" id="cd01299">
    <property type="entry name" value="Met_dep_hydrolase_A"/>
    <property type="match status" value="1"/>
</dbReference>
<dbReference type="SUPFAM" id="SSF51338">
    <property type="entry name" value="Composite domain of metallo-dependent hydrolases"/>
    <property type="match status" value="1"/>
</dbReference>
<dbReference type="EMBL" id="JBHTKJ010000019">
    <property type="protein sequence ID" value="MFD1038426.1"/>
    <property type="molecule type" value="Genomic_DNA"/>
</dbReference>
<dbReference type="InterPro" id="IPR006680">
    <property type="entry name" value="Amidohydro-rel"/>
</dbReference>
<dbReference type="SUPFAM" id="SSF51556">
    <property type="entry name" value="Metallo-dependent hydrolases"/>
    <property type="match status" value="1"/>
</dbReference>
<gene>
    <name evidence="2" type="ORF">ACFQ3N_08440</name>
</gene>
<reference evidence="3" key="1">
    <citation type="journal article" date="2019" name="Int. J. Syst. Evol. Microbiol.">
        <title>The Global Catalogue of Microorganisms (GCM) 10K type strain sequencing project: providing services to taxonomists for standard genome sequencing and annotation.</title>
        <authorList>
            <consortium name="The Broad Institute Genomics Platform"/>
            <consortium name="The Broad Institute Genome Sequencing Center for Infectious Disease"/>
            <person name="Wu L."/>
            <person name="Ma J."/>
        </authorList>
    </citation>
    <scope>NUCLEOTIDE SEQUENCE [LARGE SCALE GENOMIC DNA]</scope>
    <source>
        <strain evidence="3">CCUG 56754</strain>
    </source>
</reference>
<dbReference type="InterPro" id="IPR051781">
    <property type="entry name" value="Metallo-dep_Hydrolase"/>
</dbReference>
<dbReference type="Proteomes" id="UP001597040">
    <property type="component" value="Unassembled WGS sequence"/>
</dbReference>
<feature type="domain" description="Amidohydrolase-related" evidence="1">
    <location>
        <begin position="55"/>
        <end position="386"/>
    </location>
</feature>
<dbReference type="Pfam" id="PF01979">
    <property type="entry name" value="Amidohydro_1"/>
    <property type="match status" value="1"/>
</dbReference>
<dbReference type="PANTHER" id="PTHR43135:SF3">
    <property type="entry name" value="ALPHA-D-RIBOSE 1-METHYLPHOSPHONATE 5-TRIPHOSPHATE DIPHOSPHATASE"/>
    <property type="match status" value="1"/>
</dbReference>
<dbReference type="InterPro" id="IPR011059">
    <property type="entry name" value="Metal-dep_hydrolase_composite"/>
</dbReference>
<organism evidence="2 3">
    <name type="scientific">Virgibacillus byunsanensis</name>
    <dbReference type="NCBI Taxonomy" id="570945"/>
    <lineage>
        <taxon>Bacteria</taxon>
        <taxon>Bacillati</taxon>
        <taxon>Bacillota</taxon>
        <taxon>Bacilli</taxon>
        <taxon>Bacillales</taxon>
        <taxon>Bacillaceae</taxon>
        <taxon>Virgibacillus</taxon>
    </lineage>
</organism>
<evidence type="ECO:0000313" key="2">
    <source>
        <dbReference type="EMBL" id="MFD1038426.1"/>
    </source>
</evidence>
<dbReference type="InterPro" id="IPR057744">
    <property type="entry name" value="OTAase-like"/>
</dbReference>
<accession>A0ABW3LM94</accession>
<name>A0ABW3LM94_9BACI</name>